<sequence>MCGNSANRQLNDVEIDSENRVEAAAKQVANLREEVAELRATVKRQAELVTDGAEYDFGAICGHRDTLSEPGGFKYRDAALGGMPESRLLFSGPTRLSTSSRTSPPPTPPCTPPVLCTPHGAGPSRWRKPAELSGDVVWEAYQRQFECVARGQGWDDTEKAYQLIASLRGSASQVLAQLTNAQCLSYQRLAEALQQRFGVTLQAEVYRTQLKERASRQGEPLPRLAQDLEALVRRAYPSAPQSMVAVLARDHFIDALGDQ</sequence>
<organism evidence="3 4">
    <name type="scientific">Portunus trituberculatus</name>
    <name type="common">Swimming crab</name>
    <name type="synonym">Neptunus trituberculatus</name>
    <dbReference type="NCBI Taxonomy" id="210409"/>
    <lineage>
        <taxon>Eukaryota</taxon>
        <taxon>Metazoa</taxon>
        <taxon>Ecdysozoa</taxon>
        <taxon>Arthropoda</taxon>
        <taxon>Crustacea</taxon>
        <taxon>Multicrustacea</taxon>
        <taxon>Malacostraca</taxon>
        <taxon>Eumalacostraca</taxon>
        <taxon>Eucarida</taxon>
        <taxon>Decapoda</taxon>
        <taxon>Pleocyemata</taxon>
        <taxon>Brachyura</taxon>
        <taxon>Eubrachyura</taxon>
        <taxon>Portunoidea</taxon>
        <taxon>Portunidae</taxon>
        <taxon>Portuninae</taxon>
        <taxon>Portunus</taxon>
    </lineage>
</organism>
<dbReference type="Proteomes" id="UP000324222">
    <property type="component" value="Unassembled WGS sequence"/>
</dbReference>
<name>A0A5B7HKG3_PORTR</name>
<evidence type="ECO:0000256" key="2">
    <source>
        <dbReference type="SAM" id="MobiDB-lite"/>
    </source>
</evidence>
<dbReference type="PANTHER" id="PTHR45823">
    <property type="entry name" value="T-SNARE COILED-COIL HOMOLOGY DOMAIN-CONTAINING PROTEIN"/>
    <property type="match status" value="1"/>
</dbReference>
<dbReference type="EMBL" id="VSRR010031496">
    <property type="protein sequence ID" value="MPC70653.1"/>
    <property type="molecule type" value="Genomic_DNA"/>
</dbReference>
<feature type="compositionally biased region" description="Low complexity" evidence="2">
    <location>
        <begin position="93"/>
        <end position="102"/>
    </location>
</feature>
<accession>A0A5B7HKG3</accession>
<reference evidence="3 4" key="1">
    <citation type="submission" date="2019-05" db="EMBL/GenBank/DDBJ databases">
        <title>Another draft genome of Portunus trituberculatus and its Hox gene families provides insights of decapod evolution.</title>
        <authorList>
            <person name="Jeong J.-H."/>
            <person name="Song I."/>
            <person name="Kim S."/>
            <person name="Choi T."/>
            <person name="Kim D."/>
            <person name="Ryu S."/>
            <person name="Kim W."/>
        </authorList>
    </citation>
    <scope>NUCLEOTIDE SEQUENCE [LARGE SCALE GENOMIC DNA]</scope>
    <source>
        <tissue evidence="3">Muscle</tissue>
    </source>
</reference>
<keyword evidence="4" id="KW-1185">Reference proteome</keyword>
<evidence type="ECO:0000313" key="3">
    <source>
        <dbReference type="EMBL" id="MPC70653.1"/>
    </source>
</evidence>
<gene>
    <name evidence="3" type="ORF">E2C01_064908</name>
</gene>
<feature type="coiled-coil region" evidence="1">
    <location>
        <begin position="14"/>
        <end position="48"/>
    </location>
</feature>
<keyword evidence="1" id="KW-0175">Coiled coil</keyword>
<dbReference type="AlphaFoldDB" id="A0A5B7HKG3"/>
<feature type="compositionally biased region" description="Pro residues" evidence="2">
    <location>
        <begin position="103"/>
        <end position="112"/>
    </location>
</feature>
<evidence type="ECO:0000256" key="1">
    <source>
        <dbReference type="SAM" id="Coils"/>
    </source>
</evidence>
<protein>
    <submittedName>
        <fullName evidence="3">Uncharacterized protein</fullName>
    </submittedName>
</protein>
<feature type="region of interest" description="Disordered" evidence="2">
    <location>
        <begin position="90"/>
        <end position="127"/>
    </location>
</feature>
<proteinExistence type="predicted"/>
<comment type="caution">
    <text evidence="3">The sequence shown here is derived from an EMBL/GenBank/DDBJ whole genome shotgun (WGS) entry which is preliminary data.</text>
</comment>
<evidence type="ECO:0000313" key="4">
    <source>
        <dbReference type="Proteomes" id="UP000324222"/>
    </source>
</evidence>
<dbReference type="OrthoDB" id="8300685at2759"/>
<dbReference type="PANTHER" id="PTHR45823:SF1">
    <property type="entry name" value="T-SNARE COILED-COIL HOMOLOGY DOMAIN-CONTAINING PROTEIN"/>
    <property type="match status" value="1"/>
</dbReference>